<dbReference type="InterPro" id="IPR011659">
    <property type="entry name" value="WD40"/>
</dbReference>
<name>A0ABS5JRI7_9BACT</name>
<evidence type="ECO:0000313" key="3">
    <source>
        <dbReference type="EMBL" id="MBS2097016.1"/>
    </source>
</evidence>
<dbReference type="InterPro" id="IPR013783">
    <property type="entry name" value="Ig-like_fold"/>
</dbReference>
<dbReference type="InterPro" id="IPR000601">
    <property type="entry name" value="PKD_dom"/>
</dbReference>
<feature type="domain" description="PKD" evidence="2">
    <location>
        <begin position="318"/>
        <end position="366"/>
    </location>
</feature>
<dbReference type="Pfam" id="PF18911">
    <property type="entry name" value="PKD_4"/>
    <property type="match status" value="1"/>
</dbReference>
<dbReference type="SUPFAM" id="SSF49299">
    <property type="entry name" value="PKD domain"/>
    <property type="match status" value="2"/>
</dbReference>
<accession>A0ABS5JRI7</accession>
<organism evidence="3 4">
    <name type="scientific">Carboxylicivirga linearis</name>
    <dbReference type="NCBI Taxonomy" id="1628157"/>
    <lineage>
        <taxon>Bacteria</taxon>
        <taxon>Pseudomonadati</taxon>
        <taxon>Bacteroidota</taxon>
        <taxon>Bacteroidia</taxon>
        <taxon>Marinilabiliales</taxon>
        <taxon>Marinilabiliaceae</taxon>
        <taxon>Carboxylicivirga</taxon>
    </lineage>
</organism>
<protein>
    <submittedName>
        <fullName evidence="3">PD40 domain-containing protein</fullName>
    </submittedName>
</protein>
<keyword evidence="1" id="KW-0732">Signal</keyword>
<gene>
    <name evidence="3" type="ORF">KEM10_01925</name>
</gene>
<dbReference type="RefSeq" id="WP_212212760.1">
    <property type="nucleotide sequence ID" value="NZ_JAGUCO010000001.1"/>
</dbReference>
<feature type="signal peptide" evidence="1">
    <location>
        <begin position="1"/>
        <end position="20"/>
    </location>
</feature>
<dbReference type="Gene3D" id="2.60.40.10">
    <property type="entry name" value="Immunoglobulins"/>
    <property type="match status" value="1"/>
</dbReference>
<evidence type="ECO:0000259" key="2">
    <source>
        <dbReference type="PROSITE" id="PS50093"/>
    </source>
</evidence>
<feature type="domain" description="PKD" evidence="2">
    <location>
        <begin position="415"/>
        <end position="447"/>
    </location>
</feature>
<dbReference type="InterPro" id="IPR035986">
    <property type="entry name" value="PKD_dom_sf"/>
</dbReference>
<dbReference type="EMBL" id="JAGUCO010000001">
    <property type="protein sequence ID" value="MBS2097016.1"/>
    <property type="molecule type" value="Genomic_DNA"/>
</dbReference>
<keyword evidence="4" id="KW-1185">Reference proteome</keyword>
<dbReference type="SUPFAM" id="SSF82171">
    <property type="entry name" value="DPP6 N-terminal domain-like"/>
    <property type="match status" value="1"/>
</dbReference>
<reference evidence="3 4" key="1">
    <citation type="journal article" date="2015" name="Int. J. Syst. Evol. Microbiol.">
        <title>Carboxylicivirga linearis sp. nov., isolated from a sea cucumber culture pond.</title>
        <authorList>
            <person name="Wang F.Q."/>
            <person name="Zhou Y.X."/>
            <person name="Lin X.Z."/>
            <person name="Chen G.J."/>
            <person name="Du Z.J."/>
        </authorList>
    </citation>
    <scope>NUCLEOTIDE SEQUENCE [LARGE SCALE GENOMIC DNA]</scope>
    <source>
        <strain evidence="3 4">FB218</strain>
    </source>
</reference>
<dbReference type="PROSITE" id="PS50093">
    <property type="entry name" value="PKD"/>
    <property type="match status" value="2"/>
</dbReference>
<evidence type="ECO:0000256" key="1">
    <source>
        <dbReference type="SAM" id="SignalP"/>
    </source>
</evidence>
<dbReference type="Proteomes" id="UP000708576">
    <property type="component" value="Unassembled WGS sequence"/>
</dbReference>
<feature type="chain" id="PRO_5046189298" evidence="1">
    <location>
        <begin position="21"/>
        <end position="470"/>
    </location>
</feature>
<evidence type="ECO:0000313" key="4">
    <source>
        <dbReference type="Proteomes" id="UP000708576"/>
    </source>
</evidence>
<sequence>MKVIYLTISLLIAITSGAVAQDVQIQKLPFSSSSNNEMSPFLRDSILYYSSNQPVSFLKRYYDDNKQLLYHIFSAQLNADSTFTKPVRFEKDFLSPFNTGSITFSEDGNVMFVGQNHYDTYKRSQRSRSGNLMGVYQSEMGNRGWSRKNNLPFNSRRNYNTAQPTISSDGQFLFFISDMEEGYGKTDIYYSEKINEEWGPAINMGDKINTSESELFPFYHSSGKLYFASNGHGGKGGLDLFYSLQTEEGWSTPIALDDDINTEANDFSCFISEDEQWGFFGSDRDGTDNLYRFDRLFPIFEACELQQEDSYCFEFYDDMTLEADDTEGPYKYQWTFNNTDKAMGDTVLYCFKGPGEYSVKLSMIDTSIGEEIFALSEYTIDVTRIEQIYITAQEDIKINQEITFDVTESHLGDFTPKEFYWDMGDGTLLKGETIHHIFRTKGKYLIKCGAISTKHPLLKMCSIKEIIVSD</sequence>
<comment type="caution">
    <text evidence="3">The sequence shown here is derived from an EMBL/GenBank/DDBJ whole genome shotgun (WGS) entry which is preliminary data.</text>
</comment>
<proteinExistence type="predicted"/>
<dbReference type="Pfam" id="PF07676">
    <property type="entry name" value="PD40"/>
    <property type="match status" value="2"/>
</dbReference>